<protein>
    <submittedName>
        <fullName evidence="2">Stomatin-like protein 1</fullName>
    </submittedName>
</protein>
<dbReference type="EMBL" id="WVUK01000065">
    <property type="protein sequence ID" value="KAF7489242.1"/>
    <property type="molecule type" value="Genomic_DNA"/>
</dbReference>
<dbReference type="Proteomes" id="UP000070412">
    <property type="component" value="Unassembled WGS sequence"/>
</dbReference>
<accession>A0A834R2U4</accession>
<keyword evidence="1" id="KW-0812">Transmembrane</keyword>
<dbReference type="OrthoDB" id="2105077at2759"/>
<feature type="transmembrane region" description="Helical" evidence="1">
    <location>
        <begin position="50"/>
        <end position="73"/>
    </location>
</feature>
<dbReference type="PANTHER" id="PTHR10264:SF130">
    <property type="entry name" value="STOMATIN-LIKE PROTEIN 1"/>
    <property type="match status" value="1"/>
</dbReference>
<gene>
    <name evidence="2" type="ORF">SSS_9123</name>
</gene>
<evidence type="ECO:0000313" key="4">
    <source>
        <dbReference type="Proteomes" id="UP000070412"/>
    </source>
</evidence>
<reference evidence="4" key="1">
    <citation type="journal article" date="2020" name="PLoS Negl. Trop. Dis.">
        <title>High-quality nuclear genome for Sarcoptes scabiei-A critical resource for a neglected parasite.</title>
        <authorList>
            <person name="Korhonen P.K."/>
            <person name="Gasser R.B."/>
            <person name="Ma G."/>
            <person name="Wang T."/>
            <person name="Stroehlein A.J."/>
            <person name="Young N.D."/>
            <person name="Ang C.S."/>
            <person name="Fernando D.D."/>
            <person name="Lu H.C."/>
            <person name="Taylor S."/>
            <person name="Reynolds S.L."/>
            <person name="Mofiz E."/>
            <person name="Najaraj S.H."/>
            <person name="Gowda H."/>
            <person name="Madugundu A."/>
            <person name="Renuse S."/>
            <person name="Holt D."/>
            <person name="Pandey A."/>
            <person name="Papenfuss A.T."/>
            <person name="Fischer K."/>
        </authorList>
    </citation>
    <scope>NUCLEOTIDE SEQUENCE [LARGE SCALE GENOMIC DNA]</scope>
</reference>
<dbReference type="GO" id="GO:0005886">
    <property type="term" value="C:plasma membrane"/>
    <property type="evidence" value="ECO:0007669"/>
    <property type="project" value="InterPro"/>
</dbReference>
<dbReference type="PANTHER" id="PTHR10264">
    <property type="entry name" value="BAND 7 PROTEIN-RELATED"/>
    <property type="match status" value="1"/>
</dbReference>
<dbReference type="AlphaFoldDB" id="A0A834R2U4"/>
<keyword evidence="4" id="KW-1185">Reference proteome</keyword>
<keyword evidence="1" id="KW-1133">Transmembrane helix</keyword>
<dbReference type="EnsemblMetazoa" id="SSS_9123s_mrna">
    <property type="protein sequence ID" value="KAF7489242.1"/>
    <property type="gene ID" value="SSS_9123"/>
</dbReference>
<sequence length="354" mass="41901">MKSSRSKLNFDSIFDYSSSFSYQKILDFDFGDFDPGDREEKHHRTIAERLIYSMLVFFSSLLLLITFPVSIFFCLKKIHSLKRCQISRLGFLLPLKGPGLILKLPFIDKITIIDLEEHWFDVVPNDCELWTADGSIILMKKFQANLLITDASLTTLKLNNIDVERLIQLRFVNLIQSTHIEDLETKMYYIEKGFEEKMNAFLKKWGYAIKMKEDCAKIIVVEKADPLNSIKMKLRGLLQNTSSSNQEDQIDRNSLKKISKFSDTQTMKRIDQELIDLMENFCQQNKFYLHSYDSFIIKIIIEKRILYLKYQNGSLHECLDEPNRIDMTVWFETEENLEQFIRNRSFKYLSYKFH</sequence>
<reference evidence="2" key="2">
    <citation type="submission" date="2020-01" db="EMBL/GenBank/DDBJ databases">
        <authorList>
            <person name="Korhonen P.K.K."/>
            <person name="Guangxu M.G."/>
            <person name="Wang T.W."/>
            <person name="Stroehlein A.J.S."/>
            <person name="Young N.D."/>
            <person name="Ang C.-S.A."/>
            <person name="Fernando D.W.F."/>
            <person name="Lu H.L."/>
            <person name="Taylor S.T."/>
            <person name="Ehtesham M.E.M."/>
            <person name="Najaraj S.H.N."/>
            <person name="Harsha G.H.G."/>
            <person name="Madugundu A.M."/>
            <person name="Renuse S.R."/>
            <person name="Holt D.H."/>
            <person name="Pandey A.P."/>
            <person name="Papenfuss A.P."/>
            <person name="Gasser R.B.G."/>
            <person name="Fischer K.F."/>
        </authorList>
    </citation>
    <scope>NUCLEOTIDE SEQUENCE</scope>
    <source>
        <strain evidence="2">SSS_KF_BRIS2020</strain>
    </source>
</reference>
<reference evidence="3" key="3">
    <citation type="submission" date="2022-06" db="UniProtKB">
        <authorList>
            <consortium name="EnsemblMetazoa"/>
        </authorList>
    </citation>
    <scope>IDENTIFICATION</scope>
</reference>
<evidence type="ECO:0000313" key="3">
    <source>
        <dbReference type="EnsemblMetazoa" id="KAF7489242.1"/>
    </source>
</evidence>
<proteinExistence type="predicted"/>
<name>A0A834R2U4_SARSC</name>
<evidence type="ECO:0000313" key="2">
    <source>
        <dbReference type="EMBL" id="KAF7489242.1"/>
    </source>
</evidence>
<organism evidence="2">
    <name type="scientific">Sarcoptes scabiei</name>
    <name type="common">Itch mite</name>
    <name type="synonym">Acarus scabiei</name>
    <dbReference type="NCBI Taxonomy" id="52283"/>
    <lineage>
        <taxon>Eukaryota</taxon>
        <taxon>Metazoa</taxon>
        <taxon>Ecdysozoa</taxon>
        <taxon>Arthropoda</taxon>
        <taxon>Chelicerata</taxon>
        <taxon>Arachnida</taxon>
        <taxon>Acari</taxon>
        <taxon>Acariformes</taxon>
        <taxon>Sarcoptiformes</taxon>
        <taxon>Astigmata</taxon>
        <taxon>Psoroptidia</taxon>
        <taxon>Sarcoptoidea</taxon>
        <taxon>Sarcoptidae</taxon>
        <taxon>Sarcoptinae</taxon>
        <taxon>Sarcoptes</taxon>
    </lineage>
</organism>
<keyword evidence="1" id="KW-0472">Membrane</keyword>
<evidence type="ECO:0000256" key="1">
    <source>
        <dbReference type="SAM" id="Phobius"/>
    </source>
</evidence>
<dbReference type="InterPro" id="IPR043202">
    <property type="entry name" value="Band-7_stomatin-like"/>
</dbReference>